<dbReference type="AlphaFoldDB" id="A0A1E4SUH5"/>
<protein>
    <submittedName>
        <fullName evidence="1">Uncharacterized protein</fullName>
    </submittedName>
</protein>
<dbReference type="EMBL" id="KV453868">
    <property type="protein sequence ID" value="ODV83087.1"/>
    <property type="molecule type" value="Genomic_DNA"/>
</dbReference>
<organism evidence="1 2">
    <name type="scientific">[Candida] arabinofermentans NRRL YB-2248</name>
    <dbReference type="NCBI Taxonomy" id="983967"/>
    <lineage>
        <taxon>Eukaryota</taxon>
        <taxon>Fungi</taxon>
        <taxon>Dikarya</taxon>
        <taxon>Ascomycota</taxon>
        <taxon>Saccharomycotina</taxon>
        <taxon>Pichiomycetes</taxon>
        <taxon>Pichiales</taxon>
        <taxon>Pichiaceae</taxon>
        <taxon>Ogataea</taxon>
        <taxon>Ogataea/Candida clade</taxon>
    </lineage>
</organism>
<proteinExistence type="predicted"/>
<keyword evidence="2" id="KW-1185">Reference proteome</keyword>
<dbReference type="OrthoDB" id="74240at2759"/>
<sequence>MRTIYKISDLELRNELRTFTKQEFRSCQNVQDYSLKKSLVTNASRQFKILSSNLGLSLPGMKL</sequence>
<dbReference type="Proteomes" id="UP000094801">
    <property type="component" value="Unassembled WGS sequence"/>
</dbReference>
<name>A0A1E4SUH5_9ASCO</name>
<evidence type="ECO:0000313" key="2">
    <source>
        <dbReference type="Proteomes" id="UP000094801"/>
    </source>
</evidence>
<gene>
    <name evidence="1" type="ORF">CANARDRAFT_177996</name>
</gene>
<reference evidence="2" key="1">
    <citation type="submission" date="2016-04" db="EMBL/GenBank/DDBJ databases">
        <title>Comparative genomics of biotechnologically important yeasts.</title>
        <authorList>
            <consortium name="DOE Joint Genome Institute"/>
            <person name="Riley R."/>
            <person name="Haridas S."/>
            <person name="Wolfe K.H."/>
            <person name="Lopes M.R."/>
            <person name="Hittinger C.T."/>
            <person name="Goker M."/>
            <person name="Salamov A."/>
            <person name="Wisecaver J."/>
            <person name="Long T.M."/>
            <person name="Aerts A.L."/>
            <person name="Barry K."/>
            <person name="Choi C."/>
            <person name="Clum A."/>
            <person name="Coughlan A.Y."/>
            <person name="Deshpande S."/>
            <person name="Douglass A.P."/>
            <person name="Hanson S.J."/>
            <person name="Klenk H.-P."/>
            <person name="Labutti K."/>
            <person name="Lapidus A."/>
            <person name="Lindquist E."/>
            <person name="Lipzen A."/>
            <person name="Meier-Kolthoff J.P."/>
            <person name="Ohm R.A."/>
            <person name="Otillar R.P."/>
            <person name="Pangilinan J."/>
            <person name="Peng Y."/>
            <person name="Rokas A."/>
            <person name="Rosa C.A."/>
            <person name="Scheuner C."/>
            <person name="Sibirny A.A."/>
            <person name="Slot J.C."/>
            <person name="Stielow J.B."/>
            <person name="Sun H."/>
            <person name="Kurtzman C.P."/>
            <person name="Blackwell M."/>
            <person name="Grigoriev I.V."/>
            <person name="Jeffries T.W."/>
        </authorList>
    </citation>
    <scope>NUCLEOTIDE SEQUENCE [LARGE SCALE GENOMIC DNA]</scope>
    <source>
        <strain evidence="2">NRRL YB-2248</strain>
    </source>
</reference>
<evidence type="ECO:0000313" key="1">
    <source>
        <dbReference type="EMBL" id="ODV83087.1"/>
    </source>
</evidence>
<accession>A0A1E4SUH5</accession>